<reference evidence="1 2" key="1">
    <citation type="journal article" date="2015" name="Microbiome">
        <title>Genomic resolution of linkages in carbon, nitrogen, and sulfur cycling among widespread estuary sediment bacteria.</title>
        <authorList>
            <person name="Baker B.J."/>
            <person name="Lazar C.S."/>
            <person name="Teske A.P."/>
            <person name="Dick G.J."/>
        </authorList>
    </citation>
    <scope>NUCLEOTIDE SEQUENCE [LARGE SCALE GENOMIC DNA]</scope>
    <source>
        <strain evidence="1">SM23_42</strain>
    </source>
</reference>
<evidence type="ECO:0000313" key="2">
    <source>
        <dbReference type="Proteomes" id="UP000051373"/>
    </source>
</evidence>
<protein>
    <recommendedName>
        <fullName evidence="3">LTD domain-containing protein</fullName>
    </recommendedName>
</protein>
<dbReference type="EMBL" id="LJUJ01000016">
    <property type="protein sequence ID" value="KPK63265.1"/>
    <property type="molecule type" value="Genomic_DNA"/>
</dbReference>
<comment type="caution">
    <text evidence="1">The sequence shown here is derived from an EMBL/GenBank/DDBJ whole genome shotgun (WGS) entry which is preliminary data.</text>
</comment>
<dbReference type="AlphaFoldDB" id="A0A0S8FSJ7"/>
<gene>
    <name evidence="1" type="ORF">AMJ83_07900</name>
</gene>
<evidence type="ECO:0008006" key="3">
    <source>
        <dbReference type="Google" id="ProtNLM"/>
    </source>
</evidence>
<sequence>MLTLLFLVLAESPIVITEVMSNVKGSEQTCGDRNEYVEIYNLSEDTVDLLAYRIWDFDVSPPDEIWPWNNDSILIRYPSVRINSTVIYPCTYALILDNEYCKPDTSGGNWQPYAIPDSTLVLTTDETTICDGLTTSDPLIIYSTIADCTTSFGTPYDSFDYFPSDPGDGIAWERIDFTLPDDAANWHPSIDTSGCTPGRENSTANVFDLAVDSQSIFFVPMVATTGDNVRIEVVIKNFGLSATDEYALYIFDDTNNDSNMVQTELLVELSGVWVNALDSTSLFYVYQHPGLGTHSLGFMIDFPSDLSPENNLAFKPLQVIGEIGELAISPQIVSPNNDGINDRLQIDYRLPEVGGRLTISIFDTRGIRIHDVCRNESWNIAQGTLYWDGRSAKGEIPIGMYIVYLEYQYHDKITRAKKTTVIAR</sequence>
<organism evidence="1 2">
    <name type="scientific">candidate division WOR_3 bacterium SM23_42</name>
    <dbReference type="NCBI Taxonomy" id="1703779"/>
    <lineage>
        <taxon>Bacteria</taxon>
        <taxon>Bacteria division WOR-3</taxon>
    </lineage>
</organism>
<name>A0A0S8FSJ7_UNCW3</name>
<dbReference type="Pfam" id="PF13585">
    <property type="entry name" value="CHU_C"/>
    <property type="match status" value="1"/>
</dbReference>
<proteinExistence type="predicted"/>
<dbReference type="STRING" id="1703779.AMJ83_07900"/>
<dbReference type="Proteomes" id="UP000051373">
    <property type="component" value="Unassembled WGS sequence"/>
</dbReference>
<dbReference type="InterPro" id="IPR013783">
    <property type="entry name" value="Ig-like_fold"/>
</dbReference>
<accession>A0A0S8FSJ7</accession>
<dbReference type="Gene3D" id="2.60.40.10">
    <property type="entry name" value="Immunoglobulins"/>
    <property type="match status" value="1"/>
</dbReference>
<evidence type="ECO:0000313" key="1">
    <source>
        <dbReference type="EMBL" id="KPK63265.1"/>
    </source>
</evidence>